<sequence length="557" mass="62791">MPSLSHFARPRQPWPRLVAQRLRQSKVKVFYNSLHSCPSSGTDTGTAATPSTSMSLPVMPVCGTQTGRNLILCFDGTGEEFDKDITNIVRFFRMLKKGDPSRQMVYYQPGVGTGMKTSSANPFLKKFSLLVDAAFANGLPAHVRGGYEFLMNNYKEGDRISLFGYSRGAYTARALAGMLQKVGLLPAHNHEQIKFAYRNYKKDDEAGWEMSKGFKDAYSIDVKIDFVGLVPRELPFAKSNYLIRVFRHALALDERRAKFKANLWGRATESDENLAGKYGRHEQRHKPESHGWTQMMWNYISAGKNTDRCRADMSANLETTIHLNGRDCASPEERHHQTDVKEGLTEVWFAGGHCDIGGGAVPNDTPNDLARIPLRWMVRECILNNTGILFEPSKLREIGLNPLTLWPVDRIPSEPKLAGVNEEGFSQHEGRHVAKATSTKIINASSPGPGLSKPVPDEMVRLGTTEDEKDAVQPIHDRLSSNPLWWILELFSSKESYQRHDGTWRSLFSMNLGTPRVVHGQKRFPTYVHRSVLYRMQKMGYKPRAALLEKPAPVWVD</sequence>
<evidence type="ECO:0000313" key="3">
    <source>
        <dbReference type="Proteomes" id="UP000059188"/>
    </source>
</evidence>
<dbReference type="PANTHER" id="PTHR33840:SF2">
    <property type="entry name" value="TLE1 PHOSPHOLIPASE DOMAIN-CONTAINING PROTEIN"/>
    <property type="match status" value="1"/>
</dbReference>
<dbReference type="Pfam" id="PF09994">
    <property type="entry name" value="T6SS_Tle1-like_cat"/>
    <property type="match status" value="1"/>
</dbReference>
<dbReference type="STRING" id="1108050.A0A0B7G1G2"/>
<protein>
    <recommendedName>
        <fullName evidence="1">T6SS Phospholipase effector Tle1-like catalytic domain-containing protein</fullName>
    </recommendedName>
</protein>
<reference evidence="2 3" key="1">
    <citation type="submission" date="2014-11" db="EMBL/GenBank/DDBJ databases">
        <authorList>
            <person name="Wibberg Daniel"/>
        </authorList>
    </citation>
    <scope>NUCLEOTIDE SEQUENCE [LARGE SCALE GENOMIC DNA]</scope>
    <source>
        <strain evidence="2">Rhizoctonia solani AG1-IB 7/3/14</strain>
    </source>
</reference>
<name>A0A0B7G1G2_THACB</name>
<evidence type="ECO:0000313" key="2">
    <source>
        <dbReference type="EMBL" id="CEL62297.1"/>
    </source>
</evidence>
<dbReference type="Proteomes" id="UP000059188">
    <property type="component" value="Unassembled WGS sequence"/>
</dbReference>
<organism evidence="2 3">
    <name type="scientific">Thanatephorus cucumeris (strain AG1-IB / isolate 7/3/14)</name>
    <name type="common">Lettuce bottom rot fungus</name>
    <name type="synonym">Rhizoctonia solani</name>
    <dbReference type="NCBI Taxonomy" id="1108050"/>
    <lineage>
        <taxon>Eukaryota</taxon>
        <taxon>Fungi</taxon>
        <taxon>Dikarya</taxon>
        <taxon>Basidiomycota</taxon>
        <taxon>Agaricomycotina</taxon>
        <taxon>Agaricomycetes</taxon>
        <taxon>Cantharellales</taxon>
        <taxon>Ceratobasidiaceae</taxon>
        <taxon>Rhizoctonia</taxon>
        <taxon>Rhizoctonia solani AG-1</taxon>
    </lineage>
</organism>
<proteinExistence type="predicted"/>
<dbReference type="PANTHER" id="PTHR33840">
    <property type="match status" value="1"/>
</dbReference>
<gene>
    <name evidence="2" type="ORF">RSOLAG1IB_10355</name>
</gene>
<dbReference type="AlphaFoldDB" id="A0A0B7G1G2"/>
<dbReference type="InterPro" id="IPR018712">
    <property type="entry name" value="Tle1-like_cat"/>
</dbReference>
<evidence type="ECO:0000259" key="1">
    <source>
        <dbReference type="Pfam" id="PF09994"/>
    </source>
</evidence>
<dbReference type="OrthoDB" id="3162439at2759"/>
<dbReference type="EMBL" id="LN679165">
    <property type="protein sequence ID" value="CEL62297.1"/>
    <property type="molecule type" value="Genomic_DNA"/>
</dbReference>
<feature type="domain" description="T6SS Phospholipase effector Tle1-like catalytic" evidence="1">
    <location>
        <begin position="68"/>
        <end position="380"/>
    </location>
</feature>
<accession>A0A0B7G1G2</accession>
<keyword evidence="3" id="KW-1185">Reference proteome</keyword>